<comment type="catalytic activity">
    <reaction evidence="1 13 16">
        <text>(2R)-3-phosphoglycerate + ATP = (2R)-3-phospho-glyceroyl phosphate + ADP</text>
        <dbReference type="Rhea" id="RHEA:14801"/>
        <dbReference type="ChEBI" id="CHEBI:30616"/>
        <dbReference type="ChEBI" id="CHEBI:57604"/>
        <dbReference type="ChEBI" id="CHEBI:58272"/>
        <dbReference type="ChEBI" id="CHEBI:456216"/>
        <dbReference type="EC" id="2.7.2.3"/>
    </reaction>
</comment>
<sequence>MSAQTAKADVPAVSAGSRFLGIDDLGDLHGRRVLLRVDLNAPMKDGVVTDLTRLQANAVTIKALAAKGAKVIVLSHFGRPKGWDASQSLRPVADALPVIIGMPVAFAADCVGPVAKAAVDAMAPGAVLVLENTRFHAGEEKNDPEFTKQLAALGEFYVNDAFSCAHRAHASTAGLADLLPHAAGIWMKKELDALEAALGNPAHPVVAVVGGAKVSSKLDVIGNLVGKVDYLVIGGGMANTFLFAEGKAIGKSLAERDMADTARAIIAKAKAAGTEVVLPVDGVVAREFKAYAPCETVSVDAVPDDAMILDVGTQSVALVSEIFEKAKTVVWNGPFGAFELEPFDIATTATARKVSRLTRAGQLLSVAGGGDTVAALNHAGAAEGFSFVSTAGGAFLEWLEGKDLPGVKALAK</sequence>
<feature type="binding site" evidence="13">
    <location>
        <position position="53"/>
    </location>
    <ligand>
        <name>substrate</name>
    </ligand>
</feature>
<keyword evidence="12 13" id="KW-0324">Glycolysis</keyword>
<evidence type="ECO:0000313" key="17">
    <source>
        <dbReference type="EMBL" id="PWR20322.1"/>
    </source>
</evidence>
<keyword evidence="10 13" id="KW-0418">Kinase</keyword>
<gene>
    <name evidence="13 17" type="primary">pgk</name>
    <name evidence="17" type="ORF">DKG74_15050</name>
</gene>
<evidence type="ECO:0000256" key="1">
    <source>
        <dbReference type="ARBA" id="ARBA00000642"/>
    </source>
</evidence>
<keyword evidence="8 13" id="KW-0808">Transferase</keyword>
<accession>A0A317E117</accession>
<evidence type="ECO:0000256" key="12">
    <source>
        <dbReference type="ARBA" id="ARBA00023152"/>
    </source>
</evidence>
<evidence type="ECO:0000256" key="4">
    <source>
        <dbReference type="ARBA" id="ARBA00011245"/>
    </source>
</evidence>
<feature type="binding site" evidence="13 15">
    <location>
        <position position="339"/>
    </location>
    <ligand>
        <name>ATP</name>
        <dbReference type="ChEBI" id="CHEBI:30616"/>
    </ligand>
</feature>
<comment type="similarity">
    <text evidence="3 13 16">Belongs to the phosphoglycerate kinase family.</text>
</comment>
<feature type="binding site" evidence="14">
    <location>
        <position position="53"/>
    </location>
    <ligand>
        <name>(2R)-3-phosphoglycerate</name>
        <dbReference type="ChEBI" id="CHEBI:58272"/>
    </ligand>
</feature>
<dbReference type="OrthoDB" id="9808460at2"/>
<dbReference type="PRINTS" id="PR00477">
    <property type="entry name" value="PHGLYCKINASE"/>
</dbReference>
<comment type="caution">
    <text evidence="13">Lacks conserved residue(s) required for the propagation of feature annotation.</text>
</comment>
<dbReference type="SUPFAM" id="SSF53748">
    <property type="entry name" value="Phosphoglycerate kinase"/>
    <property type="match status" value="1"/>
</dbReference>
<dbReference type="PROSITE" id="PS00111">
    <property type="entry name" value="PGLYCERATE_KINASE"/>
    <property type="match status" value="1"/>
</dbReference>
<dbReference type="FunFam" id="3.40.50.1260:FF:000006">
    <property type="entry name" value="Phosphoglycerate kinase"/>
    <property type="match status" value="1"/>
</dbReference>
<comment type="pathway">
    <text evidence="2 13">Carbohydrate degradation; glycolysis; pyruvate from D-glyceraldehyde 3-phosphate: step 2/5.</text>
</comment>
<evidence type="ECO:0000256" key="13">
    <source>
        <dbReference type="HAMAP-Rule" id="MF_00145"/>
    </source>
</evidence>
<dbReference type="GO" id="GO:0005829">
    <property type="term" value="C:cytosol"/>
    <property type="evidence" value="ECO:0007669"/>
    <property type="project" value="TreeGrafter"/>
</dbReference>
<evidence type="ECO:0000256" key="10">
    <source>
        <dbReference type="ARBA" id="ARBA00022777"/>
    </source>
</evidence>
<dbReference type="GO" id="GO:0043531">
    <property type="term" value="F:ADP binding"/>
    <property type="evidence" value="ECO:0007669"/>
    <property type="project" value="TreeGrafter"/>
</dbReference>
<dbReference type="GO" id="GO:0006096">
    <property type="term" value="P:glycolytic process"/>
    <property type="evidence" value="ECO:0007669"/>
    <property type="project" value="UniProtKB-UniRule"/>
</dbReference>
<feature type="binding site" evidence="13 14">
    <location>
        <begin position="76"/>
        <end position="79"/>
    </location>
    <ligand>
        <name>substrate</name>
    </ligand>
</feature>
<dbReference type="HAMAP" id="MF_00145">
    <property type="entry name" value="Phosphoglyc_kinase"/>
    <property type="match status" value="1"/>
</dbReference>
<dbReference type="RefSeq" id="WP_109906996.1">
    <property type="nucleotide sequence ID" value="NZ_QGLE01000009.1"/>
</dbReference>
<dbReference type="InterPro" id="IPR015824">
    <property type="entry name" value="Phosphoglycerate_kinase_N"/>
</dbReference>
<dbReference type="GO" id="GO:0004618">
    <property type="term" value="F:phosphoglycerate kinase activity"/>
    <property type="evidence" value="ECO:0007669"/>
    <property type="project" value="UniProtKB-UniRule"/>
</dbReference>
<dbReference type="PIRSF" id="PIRSF000724">
    <property type="entry name" value="Pgk"/>
    <property type="match status" value="1"/>
</dbReference>
<dbReference type="Pfam" id="PF00162">
    <property type="entry name" value="PGK"/>
    <property type="match status" value="1"/>
</dbReference>
<dbReference type="UniPathway" id="UPA00109">
    <property type="reaction ID" value="UER00185"/>
</dbReference>
<evidence type="ECO:0000256" key="11">
    <source>
        <dbReference type="ARBA" id="ARBA00022840"/>
    </source>
</evidence>
<dbReference type="AlphaFoldDB" id="A0A317E117"/>
<evidence type="ECO:0000256" key="14">
    <source>
        <dbReference type="PIRSR" id="PIRSR000724-1"/>
    </source>
</evidence>
<dbReference type="InterPro" id="IPR015911">
    <property type="entry name" value="Phosphoglycerate_kinase_CS"/>
</dbReference>
<proteinExistence type="inferred from homology"/>
<keyword evidence="11 13" id="KW-0067">ATP-binding</keyword>
<evidence type="ECO:0000256" key="16">
    <source>
        <dbReference type="RuleBase" id="RU000532"/>
    </source>
</evidence>
<dbReference type="GO" id="GO:0005524">
    <property type="term" value="F:ATP binding"/>
    <property type="evidence" value="ECO:0007669"/>
    <property type="project" value="UniProtKB-KW"/>
</dbReference>
<reference evidence="17 18" key="1">
    <citation type="submission" date="2018-05" db="EMBL/GenBank/DDBJ databases">
        <title>Zavarzinia sp. HR-AS.</title>
        <authorList>
            <person name="Lee Y."/>
            <person name="Jeon C.O."/>
        </authorList>
    </citation>
    <scope>NUCLEOTIDE SEQUENCE [LARGE SCALE GENOMIC DNA]</scope>
    <source>
        <strain evidence="17 18">HR-AS</strain>
    </source>
</reference>
<feature type="binding site" evidence="14">
    <location>
        <position position="167"/>
    </location>
    <ligand>
        <name>(2R)-3-phosphoglycerate</name>
        <dbReference type="ChEBI" id="CHEBI:58272"/>
    </ligand>
</feature>
<comment type="subunit">
    <text evidence="4 13">Monomer.</text>
</comment>
<dbReference type="Gene3D" id="3.40.50.1260">
    <property type="entry name" value="Phosphoglycerate kinase, N-terminal domain"/>
    <property type="match status" value="2"/>
</dbReference>
<evidence type="ECO:0000256" key="2">
    <source>
        <dbReference type="ARBA" id="ARBA00004838"/>
    </source>
</evidence>
<feature type="binding site" evidence="13 15">
    <location>
        <position position="217"/>
    </location>
    <ligand>
        <name>ATP</name>
        <dbReference type="ChEBI" id="CHEBI:30616"/>
    </ligand>
</feature>
<feature type="binding site" evidence="13">
    <location>
        <position position="134"/>
    </location>
    <ligand>
        <name>substrate</name>
    </ligand>
</feature>
<dbReference type="Proteomes" id="UP000245461">
    <property type="component" value="Unassembled WGS sequence"/>
</dbReference>
<dbReference type="EC" id="2.7.2.3" evidence="5 13"/>
<feature type="binding site" evidence="14">
    <location>
        <position position="134"/>
    </location>
    <ligand>
        <name>(2R)-3-phosphoglycerate</name>
        <dbReference type="ChEBI" id="CHEBI:58272"/>
    </ligand>
</feature>
<name>A0A317E117_9PROT</name>
<evidence type="ECO:0000256" key="8">
    <source>
        <dbReference type="ARBA" id="ARBA00022679"/>
    </source>
</evidence>
<dbReference type="InterPro" id="IPR036043">
    <property type="entry name" value="Phosphoglycerate_kinase_sf"/>
</dbReference>
<dbReference type="InterPro" id="IPR001576">
    <property type="entry name" value="Phosphoglycerate_kinase"/>
</dbReference>
<dbReference type="FunFam" id="3.40.50.1260:FF:000031">
    <property type="entry name" value="Phosphoglycerate kinase 1"/>
    <property type="match status" value="1"/>
</dbReference>
<evidence type="ECO:0000256" key="9">
    <source>
        <dbReference type="ARBA" id="ARBA00022741"/>
    </source>
</evidence>
<evidence type="ECO:0000256" key="6">
    <source>
        <dbReference type="ARBA" id="ARBA00016471"/>
    </source>
</evidence>
<feature type="binding site" evidence="13 15">
    <location>
        <begin position="369"/>
        <end position="372"/>
    </location>
    <ligand>
        <name>ATP</name>
        <dbReference type="ChEBI" id="CHEBI:30616"/>
    </ligand>
</feature>
<dbReference type="PANTHER" id="PTHR11406">
    <property type="entry name" value="PHOSPHOGLYCERATE KINASE"/>
    <property type="match status" value="1"/>
</dbReference>
<feature type="binding site" evidence="13">
    <location>
        <position position="167"/>
    </location>
    <ligand>
        <name>substrate</name>
    </ligand>
</feature>
<evidence type="ECO:0000256" key="15">
    <source>
        <dbReference type="PIRSR" id="PIRSR000724-2"/>
    </source>
</evidence>
<evidence type="ECO:0000313" key="18">
    <source>
        <dbReference type="Proteomes" id="UP000245461"/>
    </source>
</evidence>
<comment type="subcellular location">
    <subcellularLocation>
        <location evidence="13">Cytoplasm</location>
    </subcellularLocation>
</comment>
<dbReference type="EMBL" id="QGLE01000009">
    <property type="protein sequence ID" value="PWR20322.1"/>
    <property type="molecule type" value="Genomic_DNA"/>
</dbReference>
<comment type="caution">
    <text evidence="17">The sequence shown here is derived from an EMBL/GenBank/DDBJ whole genome shotgun (WGS) entry which is preliminary data.</text>
</comment>
<evidence type="ECO:0000256" key="7">
    <source>
        <dbReference type="ARBA" id="ARBA00022490"/>
    </source>
</evidence>
<evidence type="ECO:0000256" key="3">
    <source>
        <dbReference type="ARBA" id="ARBA00008982"/>
    </source>
</evidence>
<evidence type="ECO:0000256" key="5">
    <source>
        <dbReference type="ARBA" id="ARBA00013061"/>
    </source>
</evidence>
<protein>
    <recommendedName>
        <fullName evidence="6 13">Phosphoglycerate kinase</fullName>
        <ecNumber evidence="5 13">2.7.2.3</ecNumber>
    </recommendedName>
</protein>
<keyword evidence="9 13" id="KW-0547">Nucleotide-binding</keyword>
<organism evidence="17 18">
    <name type="scientific">Zavarzinia aquatilis</name>
    <dbReference type="NCBI Taxonomy" id="2211142"/>
    <lineage>
        <taxon>Bacteria</taxon>
        <taxon>Pseudomonadati</taxon>
        <taxon>Pseudomonadota</taxon>
        <taxon>Alphaproteobacteria</taxon>
        <taxon>Rhodospirillales</taxon>
        <taxon>Zavarziniaceae</taxon>
        <taxon>Zavarzinia</taxon>
    </lineage>
</organism>
<keyword evidence="7 13" id="KW-0963">Cytoplasm</keyword>
<dbReference type="PANTHER" id="PTHR11406:SF23">
    <property type="entry name" value="PHOSPHOGLYCERATE KINASE 1, CHLOROPLASTIC-RELATED"/>
    <property type="match status" value="1"/>
</dbReference>
<keyword evidence="18" id="KW-1185">Reference proteome</keyword>
<feature type="binding site" evidence="13 14">
    <location>
        <begin position="38"/>
        <end position="40"/>
    </location>
    <ligand>
        <name>substrate</name>
    </ligand>
</feature>
<dbReference type="GO" id="GO:0006094">
    <property type="term" value="P:gluconeogenesis"/>
    <property type="evidence" value="ECO:0007669"/>
    <property type="project" value="TreeGrafter"/>
</dbReference>